<evidence type="ECO:0000313" key="1">
    <source>
        <dbReference type="EMBL" id="KAI4826904.1"/>
    </source>
</evidence>
<feature type="non-terminal residue" evidence="1">
    <location>
        <position position="1"/>
    </location>
</feature>
<organism evidence="1 2">
    <name type="scientific">Chaenocephalus aceratus</name>
    <name type="common">Blackfin icefish</name>
    <name type="synonym">Chaenichthys aceratus</name>
    <dbReference type="NCBI Taxonomy" id="36190"/>
    <lineage>
        <taxon>Eukaryota</taxon>
        <taxon>Metazoa</taxon>
        <taxon>Chordata</taxon>
        <taxon>Craniata</taxon>
        <taxon>Vertebrata</taxon>
        <taxon>Euteleostomi</taxon>
        <taxon>Actinopterygii</taxon>
        <taxon>Neopterygii</taxon>
        <taxon>Teleostei</taxon>
        <taxon>Neoteleostei</taxon>
        <taxon>Acanthomorphata</taxon>
        <taxon>Eupercaria</taxon>
        <taxon>Perciformes</taxon>
        <taxon>Notothenioidei</taxon>
        <taxon>Channichthyidae</taxon>
        <taxon>Chaenocephalus</taxon>
    </lineage>
</organism>
<dbReference type="Proteomes" id="UP001057452">
    <property type="component" value="Chromosome 5"/>
</dbReference>
<reference evidence="1" key="1">
    <citation type="submission" date="2022-05" db="EMBL/GenBank/DDBJ databases">
        <title>Chromosome-level genome of Chaenocephalus aceratus.</title>
        <authorList>
            <person name="Park H."/>
        </authorList>
    </citation>
    <scope>NUCLEOTIDE SEQUENCE</scope>
    <source>
        <strain evidence="1">KU_202001</strain>
    </source>
</reference>
<name>A0ACB9XKH5_CHAAC</name>
<proteinExistence type="predicted"/>
<gene>
    <name evidence="1" type="ORF">KUCAC02_030334</name>
</gene>
<accession>A0ACB9XKH5</accession>
<comment type="caution">
    <text evidence="1">The sequence shown here is derived from an EMBL/GenBank/DDBJ whole genome shotgun (WGS) entry which is preliminary data.</text>
</comment>
<evidence type="ECO:0000313" key="2">
    <source>
        <dbReference type="Proteomes" id="UP001057452"/>
    </source>
</evidence>
<dbReference type="EMBL" id="CM043789">
    <property type="protein sequence ID" value="KAI4826904.1"/>
    <property type="molecule type" value="Genomic_DNA"/>
</dbReference>
<protein>
    <submittedName>
        <fullName evidence="1">Uncharacterized protein</fullName>
    </submittedName>
</protein>
<sequence length="54" mass="5809">GAGDNPNDSGQPSEQSTDQDQSQQPGKRWAIPGANSRKKKSKDWTGQYSSQCNG</sequence>
<keyword evidence="2" id="KW-1185">Reference proteome</keyword>